<dbReference type="RefSeq" id="WP_074445422.1">
    <property type="nucleotide sequence ID" value="NZ_FMBM01000002.1"/>
</dbReference>
<dbReference type="EMBL" id="FMBM01000002">
    <property type="protein sequence ID" value="SCC81796.1"/>
    <property type="molecule type" value="Genomic_DNA"/>
</dbReference>
<dbReference type="InterPro" id="IPR005119">
    <property type="entry name" value="LysR_subst-bd"/>
</dbReference>
<dbReference type="SUPFAM" id="SSF46785">
    <property type="entry name" value="Winged helix' DNA-binding domain"/>
    <property type="match status" value="1"/>
</dbReference>
<comment type="caution">
    <text evidence="6">The sequence shown here is derived from an EMBL/GenBank/DDBJ whole genome shotgun (WGS) entry which is preliminary data.</text>
</comment>
<dbReference type="PATRIC" id="fig|1653334.4.peg.2622"/>
<dbReference type="CDD" id="cd08422">
    <property type="entry name" value="PBP2_CrgA_like"/>
    <property type="match status" value="1"/>
</dbReference>
<evidence type="ECO:0000256" key="4">
    <source>
        <dbReference type="ARBA" id="ARBA00023163"/>
    </source>
</evidence>
<evidence type="ECO:0000259" key="5">
    <source>
        <dbReference type="PROSITE" id="PS50931"/>
    </source>
</evidence>
<reference evidence="7 9" key="2">
    <citation type="submission" date="2016-08" db="EMBL/GenBank/DDBJ databases">
        <authorList>
            <person name="Varghese N."/>
            <person name="Submissions Spin"/>
        </authorList>
    </citation>
    <scope>NUCLEOTIDE SEQUENCE [LARGE SCALE GENOMIC DNA]</scope>
    <source>
        <strain evidence="7 9">HL-109</strain>
    </source>
</reference>
<protein>
    <submittedName>
        <fullName evidence="7">DNA-binding transcriptional regulator, LysR family</fullName>
    </submittedName>
    <submittedName>
        <fullName evidence="6">LysR family transcriptional regulator</fullName>
    </submittedName>
</protein>
<keyword evidence="2" id="KW-0805">Transcription regulation</keyword>
<dbReference type="Proteomes" id="UP000050497">
    <property type="component" value="Unassembled WGS sequence"/>
</dbReference>
<dbReference type="InterPro" id="IPR000847">
    <property type="entry name" value="LysR_HTH_N"/>
</dbReference>
<dbReference type="GO" id="GO:0003700">
    <property type="term" value="F:DNA-binding transcription factor activity"/>
    <property type="evidence" value="ECO:0007669"/>
    <property type="project" value="InterPro"/>
</dbReference>
<keyword evidence="3 7" id="KW-0238">DNA-binding</keyword>
<dbReference type="Pfam" id="PF03466">
    <property type="entry name" value="LysR_substrate"/>
    <property type="match status" value="1"/>
</dbReference>
<evidence type="ECO:0000313" key="6">
    <source>
        <dbReference type="EMBL" id="KPQ11265.1"/>
    </source>
</evidence>
<proteinExistence type="inferred from homology"/>
<evidence type="ECO:0000256" key="3">
    <source>
        <dbReference type="ARBA" id="ARBA00023125"/>
    </source>
</evidence>
<dbReference type="PRINTS" id="PR00039">
    <property type="entry name" value="HTHLYSR"/>
</dbReference>
<evidence type="ECO:0000313" key="8">
    <source>
        <dbReference type="Proteomes" id="UP000050497"/>
    </source>
</evidence>
<dbReference type="PROSITE" id="PS50931">
    <property type="entry name" value="HTH_LYSR"/>
    <property type="match status" value="1"/>
</dbReference>
<feature type="domain" description="HTH lysR-type" evidence="5">
    <location>
        <begin position="1"/>
        <end position="59"/>
    </location>
</feature>
<reference evidence="6 8" key="1">
    <citation type="submission" date="2015-09" db="EMBL/GenBank/DDBJ databases">
        <title>Identification and resolution of microdiversity through metagenomic sequencing of parallel consortia.</title>
        <authorList>
            <person name="Nelson W.C."/>
            <person name="Romine M.F."/>
            <person name="Lindemann S.R."/>
        </authorList>
    </citation>
    <scope>NUCLEOTIDE SEQUENCE [LARGE SCALE GENOMIC DNA]</scope>
    <source>
        <strain evidence="6">HL-109</strain>
    </source>
</reference>
<keyword evidence="9" id="KW-1185">Reference proteome</keyword>
<evidence type="ECO:0000256" key="2">
    <source>
        <dbReference type="ARBA" id="ARBA00023015"/>
    </source>
</evidence>
<dbReference type="InterPro" id="IPR058163">
    <property type="entry name" value="LysR-type_TF_proteobact-type"/>
</dbReference>
<dbReference type="Gene3D" id="3.40.190.290">
    <property type="match status" value="1"/>
</dbReference>
<evidence type="ECO:0000313" key="7">
    <source>
        <dbReference type="EMBL" id="SCC81796.1"/>
    </source>
</evidence>
<dbReference type="EMBL" id="LJSX01000009">
    <property type="protein sequence ID" value="KPQ11265.1"/>
    <property type="molecule type" value="Genomic_DNA"/>
</dbReference>
<sequence>MDRYSDMAVFVAVIEQKGFSPAARALGMTHSAVSKRVSQLEQRLGTQLLVRTTRSMRLTEAGEAYIGEARRILDAITALEQGLGDSAQEPRGVLRISASNAFGQRHIVPAAIDFMRAHPQVQIDLTLTDQMIDLVASGTHVAIRSAALTDSSLVARKLALNERIVVASPSYLAARGAPRDPGDLEARDCLLLNHETRFNDWGYRSPTGRRLKLQGAFACNTVESLHAAALAGVGIARLPAFLIGEDVEAGRLKPILEEYRPPAESAIYAVRPGGGITMPAARVFIDFLVSRFQPVPPWQMRAIG</sequence>
<dbReference type="PANTHER" id="PTHR30537:SF5">
    <property type="entry name" value="HTH-TYPE TRANSCRIPTIONAL ACTIVATOR TTDR-RELATED"/>
    <property type="match status" value="1"/>
</dbReference>
<dbReference type="Gene3D" id="1.10.10.10">
    <property type="entry name" value="Winged helix-like DNA-binding domain superfamily/Winged helix DNA-binding domain"/>
    <property type="match status" value="1"/>
</dbReference>
<organism evidence="6 8">
    <name type="scientific">Saliniramus fredricksonii</name>
    <dbReference type="NCBI Taxonomy" id="1653334"/>
    <lineage>
        <taxon>Bacteria</taxon>
        <taxon>Pseudomonadati</taxon>
        <taxon>Pseudomonadota</taxon>
        <taxon>Alphaproteobacteria</taxon>
        <taxon>Hyphomicrobiales</taxon>
        <taxon>Salinarimonadaceae</taxon>
        <taxon>Saliniramus</taxon>
    </lineage>
</organism>
<gene>
    <name evidence="7" type="ORF">GA0071312_2759</name>
    <name evidence="6" type="ORF">HLUCCO17_07730</name>
</gene>
<dbReference type="Proteomes" id="UP000182800">
    <property type="component" value="Unassembled WGS sequence"/>
</dbReference>
<evidence type="ECO:0000313" key="9">
    <source>
        <dbReference type="Proteomes" id="UP000182800"/>
    </source>
</evidence>
<comment type="similarity">
    <text evidence="1">Belongs to the LysR transcriptional regulatory family.</text>
</comment>
<evidence type="ECO:0000256" key="1">
    <source>
        <dbReference type="ARBA" id="ARBA00009437"/>
    </source>
</evidence>
<dbReference type="FunFam" id="1.10.10.10:FF:000001">
    <property type="entry name" value="LysR family transcriptional regulator"/>
    <property type="match status" value="1"/>
</dbReference>
<dbReference type="STRING" id="1653334.GA0071312_2759"/>
<dbReference type="GO" id="GO:0003677">
    <property type="term" value="F:DNA binding"/>
    <property type="evidence" value="ECO:0007669"/>
    <property type="project" value="UniProtKB-KW"/>
</dbReference>
<name>A0A0P7Y405_9HYPH</name>
<dbReference type="Pfam" id="PF00126">
    <property type="entry name" value="HTH_1"/>
    <property type="match status" value="1"/>
</dbReference>
<accession>A0A0P7Y405</accession>
<dbReference type="InterPro" id="IPR036388">
    <property type="entry name" value="WH-like_DNA-bd_sf"/>
</dbReference>
<dbReference type="SUPFAM" id="SSF53850">
    <property type="entry name" value="Periplasmic binding protein-like II"/>
    <property type="match status" value="1"/>
</dbReference>
<dbReference type="PANTHER" id="PTHR30537">
    <property type="entry name" value="HTH-TYPE TRANSCRIPTIONAL REGULATOR"/>
    <property type="match status" value="1"/>
</dbReference>
<keyword evidence="4" id="KW-0804">Transcription</keyword>
<dbReference type="InterPro" id="IPR036390">
    <property type="entry name" value="WH_DNA-bd_sf"/>
</dbReference>
<dbReference type="AlphaFoldDB" id="A0A0P7Y405"/>
<dbReference type="OrthoDB" id="9786526at2"/>